<dbReference type="PANTHER" id="PTHR43547:SF2">
    <property type="entry name" value="HYBRID SIGNAL TRANSDUCTION HISTIDINE KINASE C"/>
    <property type="match status" value="1"/>
</dbReference>
<comment type="catalytic activity">
    <reaction evidence="1">
        <text>ATP + protein L-histidine = ADP + protein N-phospho-L-histidine.</text>
        <dbReference type="EC" id="2.7.13.3"/>
    </reaction>
</comment>
<sequence>MKHILVFIAVICLIVLPICSNPVKAQEFTRFEHISIDDGLSQSSVTAIIQDREGFIWFGTRDGLNRFDGYTMYTFSSNPEDPRALSDSYINCIFEDSRGIIWIGTLSGGLNKFDKMTETFSTFRHSEGDNQTLANDSVRMIREDPAGFLWLATPNGLDRFNPQSGTFEHFNLQNGLSNNSVWSILITEEGTVWIGTEDGIDQFQAENGVYKHSNRLTSDLSGNTIRYLFEDKTGNIWISTYNGLDCLNPLSGIITHFENIPGNPSSLSNNRIRTICQDNVGNLWFGTTDGLDKLEQGTNKFIHYKNDPGNPDSISNNIIWSLMVDRSGVLWIGTLNGGVNRLSLTKQVFICYRNNPGNVNSLSNNIVKSVYQDQNGFIWIGTLGGLNKFDPLANTFSLFSHNSYDPQSIAGDTIKAIIGDNNGNLWVGTTSGLDKYSEQSNQFTHFSHNQSDTKSISDDVIWSLFFDSHGQFWVATNRGLDKFDPISSEFTHFGAAYGLPETTIYTIFEYEPGVLLLGTDYGLYRFDTISGTSVSFRFDAANPTTINNNVVRCIYQATNSTILVGTHAGLNEFNVAEGTFKRFTQLNGVTYGILEDNFGYVWISGNNGLTRLSLANETTKTFNKTDGLQSDEFSEGAFFRDSSGLLYFGGINGLNVFDPSKLQIETAKSNIIITSLDLIGGDTSFKLPEQIFGGVTLEYENNSFTINFAALEFEACQKVRYYFQLVGFDKDLRIANYNQRDISYTNIDNGKYTFKIYAADQDESWVSDTAYLSIRITTPFWESWWFYSVCGILSLAVIYFIIKLRIWAIQKQNDRLESLVEIRTDQLKTEIEKQQITENKLKNEIENRAKFTRALVHELKTPLTSLSISSELFAGEATDEPFISLSRSIERSVMNLSKRCDEMLDLARGETGLLKINKQMLDLDSFIEGIKTDLLSIAFSKGILLTFEYKKSTRKAYIDPDRINEVINNLTDNAFKFTPPNGTITIKTDISDEQFMFEISDTGCGINKEYQKRIFSPGYKGETNPRLDGLGIGLILAKMFIELHKGKIWVKSKPKSGSIFGFSIPIGEKD</sequence>
<dbReference type="InterPro" id="IPR036097">
    <property type="entry name" value="HisK_dim/P_sf"/>
</dbReference>
<dbReference type="Gene3D" id="2.60.40.10">
    <property type="entry name" value="Immunoglobulins"/>
    <property type="match status" value="1"/>
</dbReference>
<keyword evidence="7" id="KW-1133">Transmembrane helix</keyword>
<dbReference type="AlphaFoldDB" id="D2BG28"/>
<dbReference type="eggNOG" id="COG2205">
    <property type="taxonomic scope" value="Bacteria"/>
</dbReference>
<dbReference type="CDD" id="cd00082">
    <property type="entry name" value="HisKA"/>
    <property type="match status" value="1"/>
</dbReference>
<evidence type="ECO:0000256" key="4">
    <source>
        <dbReference type="ARBA" id="ARBA00022679"/>
    </source>
</evidence>
<feature type="domain" description="Histidine kinase" evidence="8">
    <location>
        <begin position="854"/>
        <end position="1068"/>
    </location>
</feature>
<organism evidence="9 10">
    <name type="scientific">Dehalococcoides mccartyi (strain VS)</name>
    <dbReference type="NCBI Taxonomy" id="311424"/>
    <lineage>
        <taxon>Bacteria</taxon>
        <taxon>Bacillati</taxon>
        <taxon>Chloroflexota</taxon>
        <taxon>Dehalococcoidia</taxon>
        <taxon>Dehalococcoidales</taxon>
        <taxon>Dehalococcoidaceae</taxon>
        <taxon>Dehalococcoides</taxon>
    </lineage>
</organism>
<dbReference type="Gene3D" id="2.130.10.10">
    <property type="entry name" value="YVTN repeat-like/Quinoprotein amine dehydrogenase"/>
    <property type="match status" value="2"/>
</dbReference>
<dbReference type="Proteomes" id="UP000002506">
    <property type="component" value="Chromosome"/>
</dbReference>
<dbReference type="InterPro" id="IPR036890">
    <property type="entry name" value="HATPase_C_sf"/>
</dbReference>
<dbReference type="eggNOG" id="COG3292">
    <property type="taxonomic scope" value="Bacteria"/>
</dbReference>
<dbReference type="SMART" id="SM00388">
    <property type="entry name" value="HisKA"/>
    <property type="match status" value="1"/>
</dbReference>
<evidence type="ECO:0000256" key="3">
    <source>
        <dbReference type="ARBA" id="ARBA00022553"/>
    </source>
</evidence>
<dbReference type="InterPro" id="IPR005467">
    <property type="entry name" value="His_kinase_dom"/>
</dbReference>
<evidence type="ECO:0000259" key="8">
    <source>
        <dbReference type="PROSITE" id="PS50109"/>
    </source>
</evidence>
<dbReference type="SUPFAM" id="SSF47384">
    <property type="entry name" value="Homodimeric domain of signal transducing histidine kinase"/>
    <property type="match status" value="1"/>
</dbReference>
<accession>D2BG28</accession>
<dbReference type="InterPro" id="IPR003661">
    <property type="entry name" value="HisK_dim/P_dom"/>
</dbReference>
<dbReference type="Pfam" id="PF00512">
    <property type="entry name" value="HisKA"/>
    <property type="match status" value="1"/>
</dbReference>
<name>D2BG28_DEHMV</name>
<dbReference type="Pfam" id="PF07495">
    <property type="entry name" value="Y_Y_Y"/>
    <property type="match status" value="1"/>
</dbReference>
<gene>
    <name evidence="9" type="primary">rdhE</name>
    <name evidence="9" type="ordered locus">DhcVS_105</name>
</gene>
<evidence type="ECO:0000256" key="5">
    <source>
        <dbReference type="ARBA" id="ARBA00022777"/>
    </source>
</evidence>
<dbReference type="FunFam" id="3.30.565.10:FF:000006">
    <property type="entry name" value="Sensor histidine kinase WalK"/>
    <property type="match status" value="1"/>
</dbReference>
<evidence type="ECO:0000313" key="10">
    <source>
        <dbReference type="Proteomes" id="UP000002506"/>
    </source>
</evidence>
<dbReference type="InterPro" id="IPR015943">
    <property type="entry name" value="WD40/YVTN_repeat-like_dom_sf"/>
</dbReference>
<dbReference type="GO" id="GO:0000155">
    <property type="term" value="F:phosphorelay sensor kinase activity"/>
    <property type="evidence" value="ECO:0007669"/>
    <property type="project" value="InterPro"/>
</dbReference>
<dbReference type="HOGENOM" id="CLU_000445_28_2_0"/>
<dbReference type="InterPro" id="IPR003594">
    <property type="entry name" value="HATPase_dom"/>
</dbReference>
<dbReference type="KEGG" id="dev:DhcVS_105"/>
<dbReference type="EMBL" id="CP001827">
    <property type="protein sequence ID" value="ACZ61278.1"/>
    <property type="molecule type" value="Genomic_DNA"/>
</dbReference>
<keyword evidence="4" id="KW-0808">Transferase</keyword>
<dbReference type="PRINTS" id="PR00344">
    <property type="entry name" value="BCTRLSENSOR"/>
</dbReference>
<evidence type="ECO:0000313" key="9">
    <source>
        <dbReference type="EMBL" id="ACZ61278.1"/>
    </source>
</evidence>
<dbReference type="InterPro" id="IPR011110">
    <property type="entry name" value="Reg_prop"/>
</dbReference>
<evidence type="ECO:0000256" key="2">
    <source>
        <dbReference type="ARBA" id="ARBA00012438"/>
    </source>
</evidence>
<dbReference type="Pfam" id="PF02518">
    <property type="entry name" value="HATPase_c"/>
    <property type="match status" value="1"/>
</dbReference>
<dbReference type="PROSITE" id="PS50109">
    <property type="entry name" value="HIS_KIN"/>
    <property type="match status" value="1"/>
</dbReference>
<dbReference type="InterPro" id="IPR004358">
    <property type="entry name" value="Sig_transdc_His_kin-like_C"/>
</dbReference>
<dbReference type="Pfam" id="PF07494">
    <property type="entry name" value="Reg_prop"/>
    <property type="match status" value="9"/>
</dbReference>
<keyword evidence="5 9" id="KW-0418">Kinase</keyword>
<keyword evidence="6" id="KW-0902">Two-component regulatory system</keyword>
<dbReference type="SMART" id="SM00387">
    <property type="entry name" value="HATPase_c"/>
    <property type="match status" value="1"/>
</dbReference>
<dbReference type="SUPFAM" id="SSF63829">
    <property type="entry name" value="Calcium-dependent phosphotriesterase"/>
    <property type="match status" value="4"/>
</dbReference>
<evidence type="ECO:0000256" key="6">
    <source>
        <dbReference type="ARBA" id="ARBA00023012"/>
    </source>
</evidence>
<dbReference type="Gene3D" id="3.30.565.10">
    <property type="entry name" value="Histidine kinase-like ATPase, C-terminal domain"/>
    <property type="match status" value="1"/>
</dbReference>
<evidence type="ECO:0000256" key="1">
    <source>
        <dbReference type="ARBA" id="ARBA00000085"/>
    </source>
</evidence>
<dbReference type="Gene3D" id="1.10.287.130">
    <property type="match status" value="1"/>
</dbReference>
<dbReference type="InterPro" id="IPR011123">
    <property type="entry name" value="Y_Y_Y"/>
</dbReference>
<protein>
    <recommendedName>
        <fullName evidence="2">histidine kinase</fullName>
        <ecNumber evidence="2">2.7.13.3</ecNumber>
    </recommendedName>
</protein>
<keyword evidence="7" id="KW-0812">Transmembrane</keyword>
<dbReference type="PANTHER" id="PTHR43547">
    <property type="entry name" value="TWO-COMPONENT HISTIDINE KINASE"/>
    <property type="match status" value="1"/>
</dbReference>
<reference evidence="9 10" key="1">
    <citation type="journal article" date="2009" name="PLoS Genet.">
        <title>Localized plasticity in the streamlined genomes of vinyl chloride respiring Dehalococcoides.</title>
        <authorList>
            <person name="McMurdie P.J."/>
            <person name="Behrens S.F."/>
            <person name="Muller J.A."/>
            <person name="Goke J."/>
            <person name="Ritalahti K.M."/>
            <person name="Wagner R."/>
            <person name="Goltsman E."/>
            <person name="Lapidus A."/>
            <person name="Holmes S."/>
            <person name="Loffler F.E."/>
            <person name="Spormann A.M."/>
        </authorList>
    </citation>
    <scope>NUCLEOTIDE SEQUENCE [LARGE SCALE GENOMIC DNA]</scope>
    <source>
        <strain evidence="9 10">VS</strain>
    </source>
</reference>
<keyword evidence="3" id="KW-0597">Phosphoprotein</keyword>
<dbReference type="InterPro" id="IPR013783">
    <property type="entry name" value="Ig-like_fold"/>
</dbReference>
<dbReference type="OrthoDB" id="9813394at2"/>
<feature type="transmembrane region" description="Helical" evidence="7">
    <location>
        <begin position="784"/>
        <end position="802"/>
    </location>
</feature>
<evidence type="ECO:0000256" key="7">
    <source>
        <dbReference type="SAM" id="Phobius"/>
    </source>
</evidence>
<dbReference type="SUPFAM" id="SSF55874">
    <property type="entry name" value="ATPase domain of HSP90 chaperone/DNA topoisomerase II/histidine kinase"/>
    <property type="match status" value="1"/>
</dbReference>
<keyword evidence="7" id="KW-0472">Membrane</keyword>
<proteinExistence type="predicted"/>
<dbReference type="EC" id="2.7.13.3" evidence="2"/>